<evidence type="ECO:0000256" key="2">
    <source>
        <dbReference type="ARBA" id="ARBA00023002"/>
    </source>
</evidence>
<sequence length="481" mass="50070">METSVTWAPTDLMLGGTATPAAAGGRFAVYNPATEEVLVEIADAGPADAARAMDLAAATQGTWAAMPARRRAEILRRAFELIEQYRDRFALLITLEMGKPLAESHAEVTYGAEFLRWFSEEAVRINGRYTAAPSGNGRILVDKQPVGPTLAITPWNFPLAMGTRKVAAAVAAGCTMVVKPAPDTPLTMLLFAEVMAEAGLPEGVLSVLPTSDAAALAGPLLADPRLRKLTFTGSTAVGKSLLAQAAGRVLRTSMELGGNAPFVVFADADVDAAVEGALAAKMRNGGEACTAANRIHVDNAVLEEFTAKLTARMAKLTLGDGTQAGVDVGPLINQRQRSKVGELVDDAVDRGATLLLGGQPVAGPGYFYPPTVLTEIPSGARLLTEEVFGPVAAIAGFDGEDAGVAAANATEFGLAAYIYTRGLDRALRVAERVESGMVGVNRGIISDPAAPFGGIKESGLGREGGAEGIDEYLETKYIALT</sequence>
<keyword evidence="6" id="KW-1185">Reference proteome</keyword>
<dbReference type="RefSeq" id="WP_085135224.1">
    <property type="nucleotide sequence ID" value="NZ_AP022609.1"/>
</dbReference>
<evidence type="ECO:0000313" key="6">
    <source>
        <dbReference type="Proteomes" id="UP000467260"/>
    </source>
</evidence>
<protein>
    <submittedName>
        <fullName evidence="5">Putative succinate-semialdehyde dehydrogenase</fullName>
    </submittedName>
</protein>
<dbReference type="InterPro" id="IPR016163">
    <property type="entry name" value="Ald_DH_C"/>
</dbReference>
<dbReference type="CDD" id="cd07103">
    <property type="entry name" value="ALDH_F5_SSADH_GabD"/>
    <property type="match status" value="1"/>
</dbReference>
<dbReference type="FunFam" id="3.40.605.10:FF:000026">
    <property type="entry name" value="Aldehyde dehydrogenase, putative"/>
    <property type="match status" value="1"/>
</dbReference>
<gene>
    <name evidence="5" type="ORF">MHIB_26980</name>
</gene>
<dbReference type="AlphaFoldDB" id="A0A7I7X4K5"/>
<dbReference type="FunFam" id="3.40.309.10:FF:000004">
    <property type="entry name" value="Succinate-semialdehyde dehydrogenase I"/>
    <property type="match status" value="1"/>
</dbReference>
<dbReference type="FunFam" id="3.40.605.10:FF:000007">
    <property type="entry name" value="NAD/NADP-dependent betaine aldehyde dehydrogenase"/>
    <property type="match status" value="1"/>
</dbReference>
<dbReference type="EMBL" id="AP022609">
    <property type="protein sequence ID" value="BBZ24280.1"/>
    <property type="molecule type" value="Genomic_DNA"/>
</dbReference>
<dbReference type="InterPro" id="IPR029510">
    <property type="entry name" value="Ald_DH_CS_GLU"/>
</dbReference>
<dbReference type="PROSITE" id="PS00687">
    <property type="entry name" value="ALDEHYDE_DEHYDR_GLU"/>
    <property type="match status" value="1"/>
</dbReference>
<keyword evidence="2 3" id="KW-0560">Oxidoreductase</keyword>
<comment type="similarity">
    <text evidence="1 3">Belongs to the aldehyde dehydrogenase family.</text>
</comment>
<dbReference type="InterPro" id="IPR050740">
    <property type="entry name" value="Aldehyde_DH_Superfamily"/>
</dbReference>
<accession>A0A7I7X4K5</accession>
<evidence type="ECO:0000313" key="5">
    <source>
        <dbReference type="EMBL" id="BBZ24280.1"/>
    </source>
</evidence>
<dbReference type="OrthoDB" id="6882680at2"/>
<dbReference type="PANTHER" id="PTHR43353:SF5">
    <property type="entry name" value="SUCCINATE-SEMIALDEHYDE DEHYDROGENASE, MITOCHONDRIAL"/>
    <property type="match status" value="1"/>
</dbReference>
<evidence type="ECO:0000256" key="1">
    <source>
        <dbReference type="ARBA" id="ARBA00009986"/>
    </source>
</evidence>
<dbReference type="SUPFAM" id="SSF53720">
    <property type="entry name" value="ALDH-like"/>
    <property type="match status" value="1"/>
</dbReference>
<feature type="domain" description="Aldehyde dehydrogenase" evidence="4">
    <location>
        <begin position="25"/>
        <end position="478"/>
    </location>
</feature>
<dbReference type="KEGG" id="mhib:MHIB_26980"/>
<dbReference type="InterPro" id="IPR016161">
    <property type="entry name" value="Ald_DH/histidinol_DH"/>
</dbReference>
<dbReference type="Gene3D" id="3.40.309.10">
    <property type="entry name" value="Aldehyde Dehydrogenase, Chain A, domain 2"/>
    <property type="match status" value="1"/>
</dbReference>
<dbReference type="InterPro" id="IPR015590">
    <property type="entry name" value="Aldehyde_DH_dom"/>
</dbReference>
<organism evidence="5 6">
    <name type="scientific">Mycolicibacter hiberniae</name>
    <dbReference type="NCBI Taxonomy" id="29314"/>
    <lineage>
        <taxon>Bacteria</taxon>
        <taxon>Bacillati</taxon>
        <taxon>Actinomycetota</taxon>
        <taxon>Actinomycetes</taxon>
        <taxon>Mycobacteriales</taxon>
        <taxon>Mycobacteriaceae</taxon>
        <taxon>Mycolicibacter</taxon>
    </lineage>
</organism>
<proteinExistence type="inferred from homology"/>
<dbReference type="Pfam" id="PF00171">
    <property type="entry name" value="Aldedh"/>
    <property type="match status" value="1"/>
</dbReference>
<dbReference type="Proteomes" id="UP000467260">
    <property type="component" value="Chromosome"/>
</dbReference>
<dbReference type="Gene3D" id="3.40.605.10">
    <property type="entry name" value="Aldehyde Dehydrogenase, Chain A, domain 1"/>
    <property type="match status" value="1"/>
</dbReference>
<reference evidence="5 6" key="1">
    <citation type="journal article" date="2019" name="Emerg. Microbes Infect.">
        <title>Comprehensive subspecies identification of 175 nontuberculous mycobacteria species based on 7547 genomic profiles.</title>
        <authorList>
            <person name="Matsumoto Y."/>
            <person name="Kinjo T."/>
            <person name="Motooka D."/>
            <person name="Nabeya D."/>
            <person name="Jung N."/>
            <person name="Uechi K."/>
            <person name="Horii T."/>
            <person name="Iida T."/>
            <person name="Fujita J."/>
            <person name="Nakamura S."/>
        </authorList>
    </citation>
    <scope>NUCLEOTIDE SEQUENCE [LARGE SCALE GENOMIC DNA]</scope>
    <source>
        <strain evidence="5 6">JCM 13571</strain>
    </source>
</reference>
<dbReference type="GO" id="GO:0004777">
    <property type="term" value="F:succinate-semialdehyde dehydrogenase (NAD+) activity"/>
    <property type="evidence" value="ECO:0007669"/>
    <property type="project" value="TreeGrafter"/>
</dbReference>
<evidence type="ECO:0000256" key="3">
    <source>
        <dbReference type="RuleBase" id="RU003345"/>
    </source>
</evidence>
<dbReference type="GO" id="GO:0009450">
    <property type="term" value="P:gamma-aminobutyric acid catabolic process"/>
    <property type="evidence" value="ECO:0007669"/>
    <property type="project" value="TreeGrafter"/>
</dbReference>
<dbReference type="InterPro" id="IPR016162">
    <property type="entry name" value="Ald_DH_N"/>
</dbReference>
<name>A0A7I7X4K5_9MYCO</name>
<dbReference type="PANTHER" id="PTHR43353">
    <property type="entry name" value="SUCCINATE-SEMIALDEHYDE DEHYDROGENASE, MITOCHONDRIAL"/>
    <property type="match status" value="1"/>
</dbReference>
<evidence type="ECO:0000259" key="4">
    <source>
        <dbReference type="Pfam" id="PF00171"/>
    </source>
</evidence>